<protein>
    <submittedName>
        <fullName evidence="1">Uncharacterized protein</fullName>
    </submittedName>
</protein>
<proteinExistence type="predicted"/>
<keyword evidence="2" id="KW-1185">Reference proteome</keyword>
<accession>F1A6E7</accession>
<dbReference type="InParanoid" id="F1A6E7"/>
<gene>
    <name evidence="1" type="ORF">DICPUDRAFT_160499</name>
</gene>
<reference evidence="2" key="1">
    <citation type="journal article" date="2011" name="Genome Biol.">
        <title>Comparative genomics of the social amoebae Dictyostelium discoideum and Dictyostelium purpureum.</title>
        <authorList>
            <consortium name="US DOE Joint Genome Institute (JGI-PGF)"/>
            <person name="Sucgang R."/>
            <person name="Kuo A."/>
            <person name="Tian X."/>
            <person name="Salerno W."/>
            <person name="Parikh A."/>
            <person name="Feasley C.L."/>
            <person name="Dalin E."/>
            <person name="Tu H."/>
            <person name="Huang E."/>
            <person name="Barry K."/>
            <person name="Lindquist E."/>
            <person name="Shapiro H."/>
            <person name="Bruce D."/>
            <person name="Schmutz J."/>
            <person name="Salamov A."/>
            <person name="Fey P."/>
            <person name="Gaudet P."/>
            <person name="Anjard C."/>
            <person name="Babu M.M."/>
            <person name="Basu S."/>
            <person name="Bushmanova Y."/>
            <person name="van der Wel H."/>
            <person name="Katoh-Kurasawa M."/>
            <person name="Dinh C."/>
            <person name="Coutinho P.M."/>
            <person name="Saito T."/>
            <person name="Elias M."/>
            <person name="Schaap P."/>
            <person name="Kay R.R."/>
            <person name="Henrissat B."/>
            <person name="Eichinger L."/>
            <person name="Rivero F."/>
            <person name="Putnam N.H."/>
            <person name="West C.M."/>
            <person name="Loomis W.F."/>
            <person name="Chisholm R.L."/>
            <person name="Shaulsky G."/>
            <person name="Strassmann J.E."/>
            <person name="Queller D.C."/>
            <person name="Kuspa A."/>
            <person name="Grigoriev I.V."/>
        </authorList>
    </citation>
    <scope>NUCLEOTIDE SEQUENCE [LARGE SCALE GENOMIC DNA]</scope>
    <source>
        <strain evidence="2">QSDP1</strain>
    </source>
</reference>
<sequence length="72" mass="8963">MRIKSYQMKILKIQVFRNKQMKKKFMNPPQKMKSMNFPNYYCFYHSSSAERNKFISLQLETHHFIIKHMQMQ</sequence>
<dbReference type="KEGG" id="dpp:DICPUDRAFT_160499"/>
<dbReference type="RefSeq" id="XP_003295242.1">
    <property type="nucleotide sequence ID" value="XM_003295194.1"/>
</dbReference>
<dbReference type="Proteomes" id="UP000001064">
    <property type="component" value="Unassembled WGS sequence"/>
</dbReference>
<evidence type="ECO:0000313" key="2">
    <source>
        <dbReference type="Proteomes" id="UP000001064"/>
    </source>
</evidence>
<dbReference type="VEuPathDB" id="AmoebaDB:DICPUDRAFT_160499"/>
<organism evidence="1 2">
    <name type="scientific">Dictyostelium purpureum</name>
    <name type="common">Slime mold</name>
    <dbReference type="NCBI Taxonomy" id="5786"/>
    <lineage>
        <taxon>Eukaryota</taxon>
        <taxon>Amoebozoa</taxon>
        <taxon>Evosea</taxon>
        <taxon>Eumycetozoa</taxon>
        <taxon>Dictyostelia</taxon>
        <taxon>Dictyosteliales</taxon>
        <taxon>Dictyosteliaceae</taxon>
        <taxon>Dictyostelium</taxon>
    </lineage>
</organism>
<dbReference type="GeneID" id="10511348"/>
<dbReference type="EMBL" id="GL871731">
    <property type="protein sequence ID" value="EGC28233.1"/>
    <property type="molecule type" value="Genomic_DNA"/>
</dbReference>
<dbReference type="AlphaFoldDB" id="F1A6E7"/>
<name>F1A6E7_DICPU</name>
<evidence type="ECO:0000313" key="1">
    <source>
        <dbReference type="EMBL" id="EGC28233.1"/>
    </source>
</evidence>